<evidence type="ECO:0000313" key="2">
    <source>
        <dbReference type="EMBL" id="RKP13773.1"/>
    </source>
</evidence>
<organism evidence="2 3">
    <name type="scientific">Piptocephalis cylindrospora</name>
    <dbReference type="NCBI Taxonomy" id="1907219"/>
    <lineage>
        <taxon>Eukaryota</taxon>
        <taxon>Fungi</taxon>
        <taxon>Fungi incertae sedis</taxon>
        <taxon>Zoopagomycota</taxon>
        <taxon>Zoopagomycotina</taxon>
        <taxon>Zoopagomycetes</taxon>
        <taxon>Zoopagales</taxon>
        <taxon>Piptocephalidaceae</taxon>
        <taxon>Piptocephalis</taxon>
    </lineage>
</organism>
<evidence type="ECO:0000313" key="3">
    <source>
        <dbReference type="Proteomes" id="UP000267251"/>
    </source>
</evidence>
<dbReference type="EMBL" id="KZ987946">
    <property type="protein sequence ID" value="RKP13773.1"/>
    <property type="molecule type" value="Genomic_DNA"/>
</dbReference>
<sequence length="192" mass="20388">MHSIIAVALISLVPALSAFPSHSLYMNTADEAFGQNACGVQGGCGGALTYQFPMQPPGRMVQPAPLAFQPNPARIQPPAVRVTSEVRTAGPPQAFSVGQGSLQEGSSSFRVLGQGVTSTCLDDATMQQPQLSQEELGGNYKGNKREDVYQGKYPSGEDQETYEQTQPQYGKAQYGQFTCPQASYASKGISAC</sequence>
<protein>
    <submittedName>
        <fullName evidence="2">Uncharacterized protein</fullName>
    </submittedName>
</protein>
<gene>
    <name evidence="2" type="ORF">BJ684DRAFT_15859</name>
</gene>
<keyword evidence="3" id="KW-1185">Reference proteome</keyword>
<accession>A0A4P9Y4I1</accession>
<proteinExistence type="predicted"/>
<feature type="chain" id="PRO_5020917290" evidence="1">
    <location>
        <begin position="19"/>
        <end position="192"/>
    </location>
</feature>
<evidence type="ECO:0000256" key="1">
    <source>
        <dbReference type="SAM" id="SignalP"/>
    </source>
</evidence>
<dbReference type="OrthoDB" id="5667192at2759"/>
<reference evidence="3" key="1">
    <citation type="journal article" date="2018" name="Nat. Microbiol.">
        <title>Leveraging single-cell genomics to expand the fungal tree of life.</title>
        <authorList>
            <person name="Ahrendt S.R."/>
            <person name="Quandt C.A."/>
            <person name="Ciobanu D."/>
            <person name="Clum A."/>
            <person name="Salamov A."/>
            <person name="Andreopoulos B."/>
            <person name="Cheng J.F."/>
            <person name="Woyke T."/>
            <person name="Pelin A."/>
            <person name="Henrissat B."/>
            <person name="Reynolds N.K."/>
            <person name="Benny G.L."/>
            <person name="Smith M.E."/>
            <person name="James T.Y."/>
            <person name="Grigoriev I.V."/>
        </authorList>
    </citation>
    <scope>NUCLEOTIDE SEQUENCE [LARGE SCALE GENOMIC DNA]</scope>
</reference>
<dbReference type="Proteomes" id="UP000267251">
    <property type="component" value="Unassembled WGS sequence"/>
</dbReference>
<keyword evidence="1" id="KW-0732">Signal</keyword>
<name>A0A4P9Y4I1_9FUNG</name>
<feature type="signal peptide" evidence="1">
    <location>
        <begin position="1"/>
        <end position="18"/>
    </location>
</feature>
<dbReference type="AlphaFoldDB" id="A0A4P9Y4I1"/>